<evidence type="ECO:0000259" key="5">
    <source>
        <dbReference type="Pfam" id="PF13458"/>
    </source>
</evidence>
<dbReference type="Pfam" id="PF13458">
    <property type="entry name" value="Peripla_BP_6"/>
    <property type="match status" value="1"/>
</dbReference>
<dbReference type="EMBL" id="CP003382">
    <property type="protein sequence ID" value="AFZ67516.1"/>
    <property type="molecule type" value="Genomic_DNA"/>
</dbReference>
<reference evidence="7" key="1">
    <citation type="submission" date="2012-03" db="EMBL/GenBank/DDBJ databases">
        <title>Complete sequence of chromosome of Deinococcus peraridilitoris DSM 19664.</title>
        <authorList>
            <person name="Lucas S."/>
            <person name="Copeland A."/>
            <person name="Lapidus A."/>
            <person name="Glavina del Rio T."/>
            <person name="Dalin E."/>
            <person name="Tice H."/>
            <person name="Bruce D."/>
            <person name="Goodwin L."/>
            <person name="Pitluck S."/>
            <person name="Peters L."/>
            <person name="Mikhailova N."/>
            <person name="Lu M."/>
            <person name="Kyrpides N."/>
            <person name="Mavromatis K."/>
            <person name="Ivanova N."/>
            <person name="Brettin T."/>
            <person name="Detter J.C."/>
            <person name="Han C."/>
            <person name="Larimer F."/>
            <person name="Land M."/>
            <person name="Hauser L."/>
            <person name="Markowitz V."/>
            <person name="Cheng J.-F."/>
            <person name="Hugenholtz P."/>
            <person name="Woyke T."/>
            <person name="Wu D."/>
            <person name="Pukall R."/>
            <person name="Steenblock K."/>
            <person name="Brambilla E."/>
            <person name="Klenk H.-P."/>
            <person name="Eisen J.A."/>
        </authorList>
    </citation>
    <scope>NUCLEOTIDE SEQUENCE [LARGE SCALE GENOMIC DNA]</scope>
    <source>
        <strain evidence="7">DSM 19664 / LMG 22246 / CIP 109416 / KR-200</strain>
    </source>
</reference>
<feature type="domain" description="Leucine-binding protein" evidence="5">
    <location>
        <begin position="19"/>
        <end position="347"/>
    </location>
</feature>
<evidence type="ECO:0000256" key="3">
    <source>
        <dbReference type="ARBA" id="ARBA00022729"/>
    </source>
</evidence>
<dbReference type="STRING" id="937777.Deipe_2019"/>
<dbReference type="KEGG" id="dpd:Deipe_2019"/>
<dbReference type="PANTHER" id="PTHR30483:SF6">
    <property type="entry name" value="PERIPLASMIC BINDING PROTEIN OF ABC TRANSPORTER FOR NATURAL AMINO ACIDS"/>
    <property type="match status" value="1"/>
</dbReference>
<proteinExistence type="inferred from homology"/>
<dbReference type="RefSeq" id="WP_015235821.1">
    <property type="nucleotide sequence ID" value="NC_019793.1"/>
</dbReference>
<dbReference type="Proteomes" id="UP000010467">
    <property type="component" value="Chromosome"/>
</dbReference>
<gene>
    <name evidence="6" type="ordered locus">Deipe_2019</name>
</gene>
<accession>L0A0Z2</accession>
<keyword evidence="4" id="KW-0029">Amino-acid transport</keyword>
<sequence length="386" mass="41635">MNRLVITGVLLALSSAGAVKVGVLLPLSGASSVSGQAAQSGYRLALDEINAKGGVLGKPLEVVFEDDQSAAAKAVPAFVKLQTVDKVDFMAGGVASATSIALSGPAKQYDTFMAWIGAAAVPVEDAFADHEYFFHYHPWSYYNFQAINEFFRYLKRTKGAKNIAIAYEDGPFGSAGINDTVAAFKKAGFNVVLTEKFKTGSGSFGPIVSKAKAAKPDIFYWIGYDTDALPLETEIKQQGLDVGMVYGTPPSWPVGFEKNSLSDGVAGLSLWLPSSPQKASREFVAAYKKKFGNITEEYFAPLAYVNLISLAEAINKAGSTDKAKVAAELAKTNMDTPFGKLTFSKSNKIKYQGFKGENWLHFQFLGEGRAPIYPIKFASKPLVYRK</sequence>
<dbReference type="InterPro" id="IPR028082">
    <property type="entry name" value="Peripla_BP_I"/>
</dbReference>
<dbReference type="Gene3D" id="3.40.50.2300">
    <property type="match status" value="2"/>
</dbReference>
<evidence type="ECO:0000313" key="6">
    <source>
        <dbReference type="EMBL" id="AFZ67516.1"/>
    </source>
</evidence>
<evidence type="ECO:0000256" key="4">
    <source>
        <dbReference type="ARBA" id="ARBA00022970"/>
    </source>
</evidence>
<dbReference type="HOGENOM" id="CLU_027128_4_1_0"/>
<dbReference type="PATRIC" id="fig|937777.3.peg.2026"/>
<comment type="similarity">
    <text evidence="1">Belongs to the leucine-binding protein family.</text>
</comment>
<dbReference type="PANTHER" id="PTHR30483">
    <property type="entry name" value="LEUCINE-SPECIFIC-BINDING PROTEIN"/>
    <property type="match status" value="1"/>
</dbReference>
<dbReference type="InterPro" id="IPR000709">
    <property type="entry name" value="Leu_Ile_Val-bd"/>
</dbReference>
<evidence type="ECO:0000313" key="7">
    <source>
        <dbReference type="Proteomes" id="UP000010467"/>
    </source>
</evidence>
<dbReference type="AlphaFoldDB" id="L0A0Z2"/>
<keyword evidence="3" id="KW-0732">Signal</keyword>
<dbReference type="InterPro" id="IPR051010">
    <property type="entry name" value="BCAA_transport"/>
</dbReference>
<dbReference type="GO" id="GO:0006865">
    <property type="term" value="P:amino acid transport"/>
    <property type="evidence" value="ECO:0007669"/>
    <property type="project" value="UniProtKB-KW"/>
</dbReference>
<dbReference type="eggNOG" id="COG0683">
    <property type="taxonomic scope" value="Bacteria"/>
</dbReference>
<dbReference type="OrthoDB" id="9783240at2"/>
<dbReference type="SUPFAM" id="SSF53822">
    <property type="entry name" value="Periplasmic binding protein-like I"/>
    <property type="match status" value="1"/>
</dbReference>
<evidence type="ECO:0000256" key="2">
    <source>
        <dbReference type="ARBA" id="ARBA00022448"/>
    </source>
</evidence>
<dbReference type="InterPro" id="IPR028081">
    <property type="entry name" value="Leu-bd"/>
</dbReference>
<keyword evidence="7" id="KW-1185">Reference proteome</keyword>
<organism evidence="6 7">
    <name type="scientific">Deinococcus peraridilitoris (strain DSM 19664 / LMG 22246 / CIP 109416 / KR-200)</name>
    <dbReference type="NCBI Taxonomy" id="937777"/>
    <lineage>
        <taxon>Bacteria</taxon>
        <taxon>Thermotogati</taxon>
        <taxon>Deinococcota</taxon>
        <taxon>Deinococci</taxon>
        <taxon>Deinococcales</taxon>
        <taxon>Deinococcaceae</taxon>
        <taxon>Deinococcus</taxon>
    </lineage>
</organism>
<keyword evidence="2" id="KW-0813">Transport</keyword>
<evidence type="ECO:0000256" key="1">
    <source>
        <dbReference type="ARBA" id="ARBA00010062"/>
    </source>
</evidence>
<protein>
    <submittedName>
        <fullName evidence="6">ABC-type branched-chain amino acid transport system, periplasmic component</fullName>
    </submittedName>
</protein>
<name>L0A0Z2_DEIPD</name>
<dbReference type="PRINTS" id="PR00337">
    <property type="entry name" value="LEUILEVALBP"/>
</dbReference>